<reference evidence="3 4" key="1">
    <citation type="submission" date="2016-10" db="EMBL/GenBank/DDBJ databases">
        <authorList>
            <person name="de Groot N.N."/>
        </authorList>
    </citation>
    <scope>NUCLEOTIDE SEQUENCE [LARGE SCALE GENOMIC DNA]</scope>
    <source>
        <strain evidence="3 4">DSM 16199</strain>
    </source>
</reference>
<feature type="chain" id="PRO_5011744987" evidence="1">
    <location>
        <begin position="27"/>
        <end position="175"/>
    </location>
</feature>
<evidence type="ECO:0000256" key="1">
    <source>
        <dbReference type="SAM" id="SignalP"/>
    </source>
</evidence>
<feature type="signal peptide" evidence="1">
    <location>
        <begin position="1"/>
        <end position="26"/>
    </location>
</feature>
<sequence>MENSKNVVLTAITALGLTVVALPVAAHQNPMQQGAMMGDRGDMMGANMDMMHDHGGMMGNGMGMMMSGADTYAMTKFDTNEDGTLSPEEVSTGIQAELKTYDADANGTLSLDEFAVMHAAHTRPMTVRAFQMHDPDGDAQVTADEMTAMAAMMQSHMSEQQDGVQGAGHGMMGNN</sequence>
<dbReference type="Pfam" id="PF13202">
    <property type="entry name" value="EF-hand_5"/>
    <property type="match status" value="2"/>
</dbReference>
<keyword evidence="4" id="KW-1185">Reference proteome</keyword>
<accession>A0A1I4IKK9</accession>
<name>A0A1I4IKK9_9RHOB</name>
<dbReference type="EMBL" id="FOTF01000027">
    <property type="protein sequence ID" value="SFL54805.1"/>
    <property type="molecule type" value="Genomic_DNA"/>
</dbReference>
<keyword evidence="1" id="KW-0732">Signal</keyword>
<evidence type="ECO:0000313" key="4">
    <source>
        <dbReference type="Proteomes" id="UP000199550"/>
    </source>
</evidence>
<dbReference type="RefSeq" id="WP_139222675.1">
    <property type="nucleotide sequence ID" value="NZ_FOTF01000027.1"/>
</dbReference>
<dbReference type="Proteomes" id="UP000199550">
    <property type="component" value="Unassembled WGS sequence"/>
</dbReference>
<proteinExistence type="predicted"/>
<dbReference type="OrthoDB" id="5470953at2"/>
<dbReference type="InterPro" id="IPR002048">
    <property type="entry name" value="EF_hand_dom"/>
</dbReference>
<feature type="domain" description="EF-hand" evidence="2">
    <location>
        <begin position="121"/>
        <end position="156"/>
    </location>
</feature>
<gene>
    <name evidence="3" type="ORF">SAMN04488004_12713</name>
</gene>
<dbReference type="STRING" id="195913.SAMN04488004_12713"/>
<dbReference type="InterPro" id="IPR011992">
    <property type="entry name" value="EF-hand-dom_pair"/>
</dbReference>
<dbReference type="Gene3D" id="1.10.238.10">
    <property type="entry name" value="EF-hand"/>
    <property type="match status" value="1"/>
</dbReference>
<dbReference type="SUPFAM" id="SSF47473">
    <property type="entry name" value="EF-hand"/>
    <property type="match status" value="1"/>
</dbReference>
<evidence type="ECO:0000259" key="2">
    <source>
        <dbReference type="PROSITE" id="PS50222"/>
    </source>
</evidence>
<dbReference type="PROSITE" id="PS50222">
    <property type="entry name" value="EF_HAND_2"/>
    <property type="match status" value="1"/>
</dbReference>
<organism evidence="3 4">
    <name type="scientific">Loktanella salsilacus</name>
    <dbReference type="NCBI Taxonomy" id="195913"/>
    <lineage>
        <taxon>Bacteria</taxon>
        <taxon>Pseudomonadati</taxon>
        <taxon>Pseudomonadota</taxon>
        <taxon>Alphaproteobacteria</taxon>
        <taxon>Rhodobacterales</taxon>
        <taxon>Roseobacteraceae</taxon>
        <taxon>Loktanella</taxon>
    </lineage>
</organism>
<dbReference type="AlphaFoldDB" id="A0A1I4IKK9"/>
<protein>
    <submittedName>
        <fullName evidence="3">EF-hand domain pair</fullName>
    </submittedName>
</protein>
<dbReference type="SMART" id="SM00054">
    <property type="entry name" value="EFh"/>
    <property type="match status" value="2"/>
</dbReference>
<dbReference type="GO" id="GO:0005509">
    <property type="term" value="F:calcium ion binding"/>
    <property type="evidence" value="ECO:0007669"/>
    <property type="project" value="InterPro"/>
</dbReference>
<evidence type="ECO:0000313" key="3">
    <source>
        <dbReference type="EMBL" id="SFL54805.1"/>
    </source>
</evidence>